<keyword evidence="2" id="KW-1185">Reference proteome</keyword>
<organism evidence="1 2">
    <name type="scientific">Pedobacter terrae</name>
    <dbReference type="NCBI Taxonomy" id="405671"/>
    <lineage>
        <taxon>Bacteria</taxon>
        <taxon>Pseudomonadati</taxon>
        <taxon>Bacteroidota</taxon>
        <taxon>Sphingobacteriia</taxon>
        <taxon>Sphingobacteriales</taxon>
        <taxon>Sphingobacteriaceae</taxon>
        <taxon>Pedobacter</taxon>
    </lineage>
</organism>
<evidence type="ECO:0000313" key="2">
    <source>
        <dbReference type="Proteomes" id="UP000199643"/>
    </source>
</evidence>
<protein>
    <submittedName>
        <fullName evidence="1">Uncharacterized protein</fullName>
    </submittedName>
</protein>
<dbReference type="RefSeq" id="WP_090504047.1">
    <property type="nucleotide sequence ID" value="NZ_FNCH01000027.1"/>
</dbReference>
<gene>
    <name evidence="1" type="ORF">SAMN05421827_12756</name>
</gene>
<dbReference type="AlphaFoldDB" id="A0A1G8D0W2"/>
<dbReference type="EMBL" id="FNCH01000027">
    <property type="protein sequence ID" value="SDH51448.1"/>
    <property type="molecule type" value="Genomic_DNA"/>
</dbReference>
<dbReference type="STRING" id="405671.SAMN05421827_12756"/>
<dbReference type="Gene3D" id="2.160.20.120">
    <property type="match status" value="1"/>
</dbReference>
<name>A0A1G8D0W2_9SPHI</name>
<dbReference type="Proteomes" id="UP000199643">
    <property type="component" value="Unassembled WGS sequence"/>
</dbReference>
<sequence>MKTSNKLLIAIAVLLIVIPIIVVGINVKLNYKERGIEDTYFGTQQINNETLEQKSKERLSIPLNTPFKAIQFKDAKHFSVQLFVKEDSKYGLKIPEKFKNDLKYEVDAKGTLQLSIQNFPEDNGIEKIVIVIYCPAINEVSVANSNILEFSAHSDAITLNVDNTEELFLTGNITHTDPTGKTTEINPTKIGKLYLNLNKTKFNGYTNGFKDLYIIANKSEIEIGNMEENSQKSFPFDHLNIKTTDTSRVKLQNVNLKTFSADFSDATTLEIPTPLLKQLFKK</sequence>
<dbReference type="OrthoDB" id="704721at2"/>
<reference evidence="2" key="1">
    <citation type="submission" date="2016-10" db="EMBL/GenBank/DDBJ databases">
        <authorList>
            <person name="Varghese N."/>
            <person name="Submissions S."/>
        </authorList>
    </citation>
    <scope>NUCLEOTIDE SEQUENCE [LARGE SCALE GENOMIC DNA]</scope>
    <source>
        <strain evidence="2">DSM 17933</strain>
    </source>
</reference>
<proteinExistence type="predicted"/>
<accession>A0A1G8D0W2</accession>
<evidence type="ECO:0000313" key="1">
    <source>
        <dbReference type="EMBL" id="SDH51448.1"/>
    </source>
</evidence>